<proteinExistence type="predicted"/>
<dbReference type="EMBL" id="JAUEPS010000012">
    <property type="protein sequence ID" value="KAK0460459.1"/>
    <property type="molecule type" value="Genomic_DNA"/>
</dbReference>
<dbReference type="Proteomes" id="UP001175211">
    <property type="component" value="Unassembled WGS sequence"/>
</dbReference>
<comment type="caution">
    <text evidence="1">The sequence shown here is derived from an EMBL/GenBank/DDBJ whole genome shotgun (WGS) entry which is preliminary data.</text>
</comment>
<protein>
    <submittedName>
        <fullName evidence="1">Uncharacterized protein</fullName>
    </submittedName>
</protein>
<sequence length="370" mass="42773">MHDTARRKLDSLTSEGGFSLSIVVTVRYLVADKAAVKQVIERPITVKESVRFNDLESRKCLSVIMTYRRSLSESLSDNTHIFERFYNIRENNSAMERINEKVERRWPYTISPYPNSLPYPWCILYPPEQHPSTQYSLVLDKYKVPTPNITLQIDFTSPSAPHTSNIRLHGFIFRAVCPDIHFNARRILHISMFKPEHSIALIRYIYTRELSPIVCSLLEITRLIEEKDLKQPRIATIDWDPIVLSMMLTKTERGLDEVGVGIVDFCWALWSLSMRWEDIWDAVNLAWRLLLCTWGIPERILMRPGAGAASILQIERIGACRRLQLKNQGRTPFPRAFEQTDSDVVPSATLSYYVSQNGDPDKRCSKPGEW</sequence>
<keyword evidence="2" id="KW-1185">Reference proteome</keyword>
<dbReference type="GeneID" id="85353020"/>
<dbReference type="AlphaFoldDB" id="A0AA39N7I1"/>
<evidence type="ECO:0000313" key="1">
    <source>
        <dbReference type="EMBL" id="KAK0460459.1"/>
    </source>
</evidence>
<name>A0AA39N7I1_ARMTA</name>
<evidence type="ECO:0000313" key="2">
    <source>
        <dbReference type="Proteomes" id="UP001175211"/>
    </source>
</evidence>
<dbReference type="RefSeq" id="XP_060332498.1">
    <property type="nucleotide sequence ID" value="XM_060469472.1"/>
</dbReference>
<reference evidence="1" key="1">
    <citation type="submission" date="2023-06" db="EMBL/GenBank/DDBJ databases">
        <authorList>
            <consortium name="Lawrence Berkeley National Laboratory"/>
            <person name="Ahrendt S."/>
            <person name="Sahu N."/>
            <person name="Indic B."/>
            <person name="Wong-Bajracharya J."/>
            <person name="Merenyi Z."/>
            <person name="Ke H.-M."/>
            <person name="Monk M."/>
            <person name="Kocsube S."/>
            <person name="Drula E."/>
            <person name="Lipzen A."/>
            <person name="Balint B."/>
            <person name="Henrissat B."/>
            <person name="Andreopoulos B."/>
            <person name="Martin F.M."/>
            <person name="Harder C.B."/>
            <person name="Rigling D."/>
            <person name="Ford K.L."/>
            <person name="Foster G.D."/>
            <person name="Pangilinan J."/>
            <person name="Papanicolaou A."/>
            <person name="Barry K."/>
            <person name="LaButti K."/>
            <person name="Viragh M."/>
            <person name="Koriabine M."/>
            <person name="Yan M."/>
            <person name="Riley R."/>
            <person name="Champramary S."/>
            <person name="Plett K.L."/>
            <person name="Tsai I.J."/>
            <person name="Slot J."/>
            <person name="Sipos G."/>
            <person name="Plett J."/>
            <person name="Nagy L.G."/>
            <person name="Grigoriev I.V."/>
        </authorList>
    </citation>
    <scope>NUCLEOTIDE SEQUENCE</scope>
    <source>
        <strain evidence="1">CCBAS 213</strain>
    </source>
</reference>
<organism evidence="1 2">
    <name type="scientific">Armillaria tabescens</name>
    <name type="common">Ringless honey mushroom</name>
    <name type="synonym">Agaricus tabescens</name>
    <dbReference type="NCBI Taxonomy" id="1929756"/>
    <lineage>
        <taxon>Eukaryota</taxon>
        <taxon>Fungi</taxon>
        <taxon>Dikarya</taxon>
        <taxon>Basidiomycota</taxon>
        <taxon>Agaricomycotina</taxon>
        <taxon>Agaricomycetes</taxon>
        <taxon>Agaricomycetidae</taxon>
        <taxon>Agaricales</taxon>
        <taxon>Marasmiineae</taxon>
        <taxon>Physalacriaceae</taxon>
        <taxon>Desarmillaria</taxon>
    </lineage>
</organism>
<accession>A0AA39N7I1</accession>
<gene>
    <name evidence="1" type="ORF">EV420DRAFT_1478241</name>
</gene>